<keyword evidence="1" id="KW-0812">Transmembrane</keyword>
<gene>
    <name evidence="2" type="ORF">ACFPM8_07125</name>
</gene>
<keyword evidence="1" id="KW-0472">Membrane</keyword>
<comment type="caution">
    <text evidence="2">The sequence shown here is derived from an EMBL/GenBank/DDBJ whole genome shotgun (WGS) entry which is preliminary data.</text>
</comment>
<accession>A0ABW0M6A7</accession>
<reference evidence="3" key="1">
    <citation type="journal article" date="2019" name="Int. J. Syst. Evol. Microbiol.">
        <title>The Global Catalogue of Microorganisms (GCM) 10K type strain sequencing project: providing services to taxonomists for standard genome sequencing and annotation.</title>
        <authorList>
            <consortium name="The Broad Institute Genomics Platform"/>
            <consortium name="The Broad Institute Genome Sequencing Center for Infectious Disease"/>
            <person name="Wu L."/>
            <person name="Ma J."/>
        </authorList>
    </citation>
    <scope>NUCLEOTIDE SEQUENCE [LARGE SCALE GENOMIC DNA]</scope>
    <source>
        <strain evidence="3">JCM 17066</strain>
    </source>
</reference>
<dbReference type="Proteomes" id="UP001596045">
    <property type="component" value="Unassembled WGS sequence"/>
</dbReference>
<keyword evidence="3" id="KW-1185">Reference proteome</keyword>
<evidence type="ECO:0000256" key="1">
    <source>
        <dbReference type="SAM" id="Phobius"/>
    </source>
</evidence>
<evidence type="ECO:0000313" key="2">
    <source>
        <dbReference type="EMBL" id="MFC5473729.1"/>
    </source>
</evidence>
<evidence type="ECO:0000313" key="3">
    <source>
        <dbReference type="Proteomes" id="UP001596045"/>
    </source>
</evidence>
<organism evidence="2 3">
    <name type="scientific">Paraherbaspirillum soli</name>
    <dbReference type="NCBI Taxonomy" id="631222"/>
    <lineage>
        <taxon>Bacteria</taxon>
        <taxon>Pseudomonadati</taxon>
        <taxon>Pseudomonadota</taxon>
        <taxon>Betaproteobacteria</taxon>
        <taxon>Burkholderiales</taxon>
        <taxon>Oxalobacteraceae</taxon>
        <taxon>Paraherbaspirillum</taxon>
    </lineage>
</organism>
<protein>
    <submittedName>
        <fullName evidence="2">Uncharacterized protein</fullName>
    </submittedName>
</protein>
<feature type="transmembrane region" description="Helical" evidence="1">
    <location>
        <begin position="24"/>
        <end position="41"/>
    </location>
</feature>
<sequence>MNTLTIAQTLPCRAECDLVIWAKRIGAAIFAVTVTALEAWLRFPIRSLFDGYLQSATSRISSVAASVFHHRSL</sequence>
<name>A0ABW0M6A7_9BURK</name>
<keyword evidence="1" id="KW-1133">Transmembrane helix</keyword>
<dbReference type="RefSeq" id="WP_378996473.1">
    <property type="nucleotide sequence ID" value="NZ_JBHSMT010000012.1"/>
</dbReference>
<dbReference type="EMBL" id="JBHSMT010000012">
    <property type="protein sequence ID" value="MFC5473729.1"/>
    <property type="molecule type" value="Genomic_DNA"/>
</dbReference>
<proteinExistence type="predicted"/>